<dbReference type="GO" id="GO:0016020">
    <property type="term" value="C:membrane"/>
    <property type="evidence" value="ECO:0007669"/>
    <property type="project" value="InterPro"/>
</dbReference>
<dbReference type="InterPro" id="IPR007720">
    <property type="entry name" value="PigQ/GPI1"/>
</dbReference>
<evidence type="ECO:0000313" key="2">
    <source>
        <dbReference type="EMBL" id="ELA42446.1"/>
    </source>
</evidence>
<dbReference type="InParanoid" id="L2GNM7"/>
<gene>
    <name evidence="2" type="ORF">VICG_00545</name>
</gene>
<keyword evidence="1" id="KW-0812">Transmembrane</keyword>
<sequence length="233" mass="27212">MNGKGLNTFNIFILLHLFFVNKNNGHPMKIRTILIRNILYLVVIGVISIIYEKVRKTLLISLVSSIEYIVYRPVGIKHNRILKIVLGKAYKSILDPSCCFDVLTSLRICSKIAFGAYSQVFKVIREIFELLNNRTYNPYMKRYDTIYLQVDQIVLSVILMTILLIIFANLILFYCFFVVIYLVTEATLIGWELFEDLIEENSVEMAFKRLRNKYLLKKSYFGKRILTGELPLN</sequence>
<dbReference type="Proteomes" id="UP000011082">
    <property type="component" value="Unassembled WGS sequence"/>
</dbReference>
<name>L2GNM7_VITCO</name>
<reference evidence="3" key="1">
    <citation type="submission" date="2011-05" db="EMBL/GenBank/DDBJ databases">
        <title>The genome sequence of Vittaforma corneae strain ATCC 50505.</title>
        <authorList>
            <consortium name="The Broad Institute Genome Sequencing Platform"/>
            <person name="Cuomo C."/>
            <person name="Didier E."/>
            <person name="Bowers L."/>
            <person name="Young S.K."/>
            <person name="Zeng Q."/>
            <person name="Gargeya S."/>
            <person name="Fitzgerald M."/>
            <person name="Haas B."/>
            <person name="Abouelleil A."/>
            <person name="Alvarado L."/>
            <person name="Arachchi H.M."/>
            <person name="Berlin A."/>
            <person name="Chapman S.B."/>
            <person name="Gearin G."/>
            <person name="Goldberg J."/>
            <person name="Griggs A."/>
            <person name="Gujja S."/>
            <person name="Hansen M."/>
            <person name="Heiman D."/>
            <person name="Howarth C."/>
            <person name="Larimer J."/>
            <person name="Lui A."/>
            <person name="MacDonald P.J.P."/>
            <person name="McCowen C."/>
            <person name="Montmayeur A."/>
            <person name="Murphy C."/>
            <person name="Neiman D."/>
            <person name="Pearson M."/>
            <person name="Priest M."/>
            <person name="Roberts A."/>
            <person name="Saif S."/>
            <person name="Shea T."/>
            <person name="Sisk P."/>
            <person name="Stolte C."/>
            <person name="Sykes S."/>
            <person name="Wortman J."/>
            <person name="Nusbaum C."/>
            <person name="Birren B."/>
        </authorList>
    </citation>
    <scope>NUCLEOTIDE SEQUENCE [LARGE SCALE GENOMIC DNA]</scope>
    <source>
        <strain evidence="3">ATCC 50505</strain>
    </source>
</reference>
<dbReference type="HOGENOM" id="CLU_1190672_0_0_1"/>
<evidence type="ECO:0000313" key="3">
    <source>
        <dbReference type="Proteomes" id="UP000011082"/>
    </source>
</evidence>
<dbReference type="OrthoDB" id="2195292at2759"/>
<keyword evidence="3" id="KW-1185">Reference proteome</keyword>
<organism evidence="2 3">
    <name type="scientific">Vittaforma corneae (strain ATCC 50505)</name>
    <name type="common">Microsporidian parasite</name>
    <name type="synonym">Nosema corneum</name>
    <dbReference type="NCBI Taxonomy" id="993615"/>
    <lineage>
        <taxon>Eukaryota</taxon>
        <taxon>Fungi</taxon>
        <taxon>Fungi incertae sedis</taxon>
        <taxon>Microsporidia</taxon>
        <taxon>Nosematidae</taxon>
        <taxon>Vittaforma</taxon>
    </lineage>
</organism>
<accession>L2GNM7</accession>
<feature type="transmembrane region" description="Helical" evidence="1">
    <location>
        <begin position="33"/>
        <end position="51"/>
    </location>
</feature>
<dbReference type="STRING" id="993615.L2GNM7"/>
<dbReference type="GeneID" id="19881262"/>
<evidence type="ECO:0000256" key="1">
    <source>
        <dbReference type="SAM" id="Phobius"/>
    </source>
</evidence>
<dbReference type="GO" id="GO:0006506">
    <property type="term" value="P:GPI anchor biosynthetic process"/>
    <property type="evidence" value="ECO:0007669"/>
    <property type="project" value="InterPro"/>
</dbReference>
<feature type="transmembrane region" description="Helical" evidence="1">
    <location>
        <begin position="153"/>
        <end position="183"/>
    </location>
</feature>
<protein>
    <submittedName>
        <fullName evidence="2">Uncharacterized protein</fullName>
    </submittedName>
</protein>
<proteinExistence type="predicted"/>
<dbReference type="VEuPathDB" id="MicrosporidiaDB:VICG_00545"/>
<keyword evidence="1" id="KW-1133">Transmembrane helix</keyword>
<dbReference type="Pfam" id="PF05024">
    <property type="entry name" value="Gpi1"/>
    <property type="match status" value="1"/>
</dbReference>
<dbReference type="RefSeq" id="XP_007603997.1">
    <property type="nucleotide sequence ID" value="XM_007603935.1"/>
</dbReference>
<dbReference type="EMBL" id="JH370132">
    <property type="protein sequence ID" value="ELA42446.1"/>
    <property type="molecule type" value="Genomic_DNA"/>
</dbReference>
<dbReference type="AlphaFoldDB" id="L2GNM7"/>
<keyword evidence="1" id="KW-0472">Membrane</keyword>